<evidence type="ECO:0000256" key="2">
    <source>
        <dbReference type="ARBA" id="ARBA00023015"/>
    </source>
</evidence>
<evidence type="ECO:0000256" key="4">
    <source>
        <dbReference type="ARBA" id="ARBA00023163"/>
    </source>
</evidence>
<dbReference type="GO" id="GO:0003700">
    <property type="term" value="F:DNA-binding transcription factor activity"/>
    <property type="evidence" value="ECO:0007669"/>
    <property type="project" value="InterPro"/>
</dbReference>
<dbReference type="SUPFAM" id="SSF53850">
    <property type="entry name" value="Periplasmic binding protein-like II"/>
    <property type="match status" value="1"/>
</dbReference>
<proteinExistence type="inferred from homology"/>
<dbReference type="Pfam" id="PF00126">
    <property type="entry name" value="HTH_1"/>
    <property type="match status" value="1"/>
</dbReference>
<dbReference type="InterPro" id="IPR036390">
    <property type="entry name" value="WH_DNA-bd_sf"/>
</dbReference>
<dbReference type="Pfam" id="PF03466">
    <property type="entry name" value="LysR_substrate"/>
    <property type="match status" value="1"/>
</dbReference>
<dbReference type="PANTHER" id="PTHR30419">
    <property type="entry name" value="HTH-TYPE TRANSCRIPTIONAL REGULATOR YBHD"/>
    <property type="match status" value="1"/>
</dbReference>
<dbReference type="PROSITE" id="PS50931">
    <property type="entry name" value="HTH_LYSR"/>
    <property type="match status" value="1"/>
</dbReference>
<gene>
    <name evidence="6" type="ORF">FYJ37_16335</name>
</gene>
<organism evidence="6 7">
    <name type="scientific">Clostridium scindens (strain JCM 10418 / VPI 12708)</name>
    <dbReference type="NCBI Taxonomy" id="29347"/>
    <lineage>
        <taxon>Bacteria</taxon>
        <taxon>Bacillati</taxon>
        <taxon>Bacillota</taxon>
        <taxon>Clostridia</taxon>
        <taxon>Lachnospirales</taxon>
        <taxon>Lachnospiraceae</taxon>
    </lineage>
</organism>
<evidence type="ECO:0000256" key="3">
    <source>
        <dbReference type="ARBA" id="ARBA00023125"/>
    </source>
</evidence>
<dbReference type="EMBL" id="VUMB01000055">
    <property type="protein sequence ID" value="MSS41849.1"/>
    <property type="molecule type" value="Genomic_DNA"/>
</dbReference>
<dbReference type="InterPro" id="IPR000847">
    <property type="entry name" value="LysR_HTH_N"/>
</dbReference>
<dbReference type="InterPro" id="IPR050950">
    <property type="entry name" value="HTH-type_LysR_regulators"/>
</dbReference>
<keyword evidence="2" id="KW-0805">Transcription regulation</keyword>
<dbReference type="GO" id="GO:0003677">
    <property type="term" value="F:DNA binding"/>
    <property type="evidence" value="ECO:0007669"/>
    <property type="project" value="UniProtKB-KW"/>
</dbReference>
<dbReference type="InterPro" id="IPR005119">
    <property type="entry name" value="LysR_subst-bd"/>
</dbReference>
<comment type="caution">
    <text evidence="6">The sequence shown here is derived from an EMBL/GenBank/DDBJ whole genome shotgun (WGS) entry which is preliminary data.</text>
</comment>
<feature type="domain" description="HTH lysR-type" evidence="5">
    <location>
        <begin position="1"/>
        <end position="58"/>
    </location>
</feature>
<name>A0A844FDN8_CLOSV</name>
<evidence type="ECO:0000313" key="7">
    <source>
        <dbReference type="Proteomes" id="UP000462363"/>
    </source>
</evidence>
<dbReference type="InterPro" id="IPR036388">
    <property type="entry name" value="WH-like_DNA-bd_sf"/>
</dbReference>
<evidence type="ECO:0000313" key="6">
    <source>
        <dbReference type="EMBL" id="MSS41849.1"/>
    </source>
</evidence>
<dbReference type="SUPFAM" id="SSF46785">
    <property type="entry name" value="Winged helix' DNA-binding domain"/>
    <property type="match status" value="1"/>
</dbReference>
<comment type="similarity">
    <text evidence="1">Belongs to the LysR transcriptional regulatory family.</text>
</comment>
<keyword evidence="4" id="KW-0804">Transcription</keyword>
<evidence type="ECO:0000259" key="5">
    <source>
        <dbReference type="PROSITE" id="PS50931"/>
    </source>
</evidence>
<dbReference type="Gene3D" id="3.40.190.290">
    <property type="match status" value="1"/>
</dbReference>
<sequence>MDIKNINVFEVVAREKSITKASKFLYMTPQGVSKIIRNLEKEYDCELFQRKGNKFELTESGECFFKHMKKIEAVYYNMEIELMSIHQKNQRIVDLLSAYGILRLVTPECLIVFKEKHPEIEFYYREYPDYQVERLFDNQEGNIVFTISNFDSDKYDVTVLESFKIKLLVHKDHPLAKKSHVSIKDLKGEPLYIENRDFRIHHIIVDACKDEGFSPNIIFETSGFSLCHKMVKRKKGISVTVDFVFDDMKESNLVMVPFEAKENGEYPLMWSICMLIRKHQIQGKAVEIFYQHVKEWMQAIHDGRIKR</sequence>
<dbReference type="RefSeq" id="WP_154323080.1">
    <property type="nucleotide sequence ID" value="NZ_CP045695.1"/>
</dbReference>
<keyword evidence="3" id="KW-0238">DNA-binding</keyword>
<dbReference type="CDD" id="cd05466">
    <property type="entry name" value="PBP2_LTTR_substrate"/>
    <property type="match status" value="1"/>
</dbReference>
<dbReference type="PANTHER" id="PTHR30419:SF8">
    <property type="entry name" value="NITROGEN ASSIMILATION TRANSCRIPTIONAL ACTIVATOR-RELATED"/>
    <property type="match status" value="1"/>
</dbReference>
<evidence type="ECO:0000256" key="1">
    <source>
        <dbReference type="ARBA" id="ARBA00009437"/>
    </source>
</evidence>
<dbReference type="GO" id="GO:0005829">
    <property type="term" value="C:cytosol"/>
    <property type="evidence" value="ECO:0007669"/>
    <property type="project" value="TreeGrafter"/>
</dbReference>
<protein>
    <submittedName>
        <fullName evidence="6">LysR family transcriptional regulator</fullName>
    </submittedName>
</protein>
<dbReference type="AlphaFoldDB" id="A0A844FDN8"/>
<reference evidence="6 7" key="1">
    <citation type="submission" date="2019-08" db="EMBL/GenBank/DDBJ databases">
        <title>In-depth cultivation of the pig gut microbiome towards novel bacterial diversity and tailored functional studies.</title>
        <authorList>
            <person name="Wylensek D."/>
            <person name="Hitch T.C.A."/>
            <person name="Clavel T."/>
        </authorList>
    </citation>
    <scope>NUCLEOTIDE SEQUENCE [LARGE SCALE GENOMIC DNA]</scope>
    <source>
        <strain evidence="6 7">BL-389-WT-3D</strain>
    </source>
</reference>
<dbReference type="Proteomes" id="UP000462363">
    <property type="component" value="Unassembled WGS sequence"/>
</dbReference>
<dbReference type="Gene3D" id="1.10.10.10">
    <property type="entry name" value="Winged helix-like DNA-binding domain superfamily/Winged helix DNA-binding domain"/>
    <property type="match status" value="1"/>
</dbReference>
<accession>A0A844FDN8</accession>